<protein>
    <submittedName>
        <fullName evidence="3">MIF4G domain-containing protein</fullName>
    </submittedName>
</protein>
<sequence>MDRNNQSFGGGFRGGRGGEFRGGRGGNRYEHRGGQQQGQNRNHQYYDDQEYRQDGPSRQDSPSREGGSSRQYDQMARRDGNRQEQYYGNRGGYGSGFRGQGGFNHNNPGGYPRPDEDEEQSYRDQNRARHPDQSRGGYVPRGRGNMNASYSGHYSHIDADRPRDGDNAHEQHSGQQGGYQGSYRPRGSHMQGASSGFQSRPDAREEGDRDTTALAQKFQETSLQGQNSQVSEQNSGHHGGYVHRGGNRGRGGYQMQGSSSSGGGYTPRGGYSHNNQRGNSSGGYQPRYSNNQGDRNPSTSSQNFQPANHQGHHFRPSEGRGGYVHRGGNQRNGQQNRPLQARRQEKRSFVKSSEYTRRQLETLDEHDAAREKKFREIKEMEDAGRAVTPYFEEELWRKNYIPQKEFPESVKILAHMKKIGEEEAKEELLGILCKCTLIESHLMLNGMQNAEKLFENMKRPNLMYQKEDDSDEEEEFVLPKAAPPPLVKLSDILVSDSDDDTPPASAAAPIPKARVDVDSKEDLPEKERKDYEQPLPFSSPKELFGFMEDLVPVFRYCPATNMWQNTGVQTRKFIQWLKKEMESGHTFKWDNFEEIDYPRFVKTIDVPEHQRKFAENELFFDFPSFDDIELHMPGFEYDFEFTEILSLSPVAESRLALNIPILTSFLSSNTGLVMDCSREWSGFVTLSKCAKTGVSHGIGLTGAMKGLTTNTYAKHFQQMWASTNPTFCSPVVSASGYLWPGSASQNAEIYQMEKVSLDYFESMPHPPGYDIDSTGRKEFATFLTAARNNQSDMMMTRERPRMKSKREIEQARKMEQEKRDARRAELVSKLAEREKREEEERKKREEQERSLGSGPSTSSNPFNEDQVDIA</sequence>
<feature type="compositionally biased region" description="Gly residues" evidence="1">
    <location>
        <begin position="89"/>
        <end position="102"/>
    </location>
</feature>
<feature type="region of interest" description="Disordered" evidence="1">
    <location>
        <begin position="1"/>
        <end position="363"/>
    </location>
</feature>
<feature type="compositionally biased region" description="Basic and acidic residues" evidence="1">
    <location>
        <begin position="44"/>
        <end position="63"/>
    </location>
</feature>
<dbReference type="WBParaSite" id="Csp11.Scaffold629.g10937.t1">
    <property type="protein sequence ID" value="Csp11.Scaffold629.g10937.t1"/>
    <property type="gene ID" value="Csp11.Scaffold629.g10937"/>
</dbReference>
<feature type="compositionally biased region" description="Low complexity" evidence="1">
    <location>
        <begin position="502"/>
        <end position="511"/>
    </location>
</feature>
<feature type="compositionally biased region" description="Polar residues" evidence="1">
    <location>
        <begin position="853"/>
        <end position="863"/>
    </location>
</feature>
<dbReference type="eggNOG" id="ENOG502THTJ">
    <property type="taxonomic scope" value="Eukaryota"/>
</dbReference>
<accession>A0A1I7TR45</accession>
<proteinExistence type="predicted"/>
<feature type="compositionally biased region" description="Basic and acidic residues" evidence="1">
    <location>
        <begin position="155"/>
        <end position="172"/>
    </location>
</feature>
<keyword evidence="2" id="KW-1185">Reference proteome</keyword>
<feature type="compositionally biased region" description="Low complexity" evidence="1">
    <location>
        <begin position="326"/>
        <end position="337"/>
    </location>
</feature>
<feature type="compositionally biased region" description="Basic and acidic residues" evidence="1">
    <location>
        <begin position="16"/>
        <end position="33"/>
    </location>
</feature>
<feature type="compositionally biased region" description="Gly residues" evidence="1">
    <location>
        <begin position="237"/>
        <end position="267"/>
    </location>
</feature>
<feature type="compositionally biased region" description="Basic and acidic residues" evidence="1">
    <location>
        <begin position="513"/>
        <end position="532"/>
    </location>
</feature>
<organism evidence="2 3">
    <name type="scientific">Caenorhabditis tropicalis</name>
    <dbReference type="NCBI Taxonomy" id="1561998"/>
    <lineage>
        <taxon>Eukaryota</taxon>
        <taxon>Metazoa</taxon>
        <taxon>Ecdysozoa</taxon>
        <taxon>Nematoda</taxon>
        <taxon>Chromadorea</taxon>
        <taxon>Rhabditida</taxon>
        <taxon>Rhabditina</taxon>
        <taxon>Rhabditomorpha</taxon>
        <taxon>Rhabditoidea</taxon>
        <taxon>Rhabditidae</taxon>
        <taxon>Peloderinae</taxon>
        <taxon>Caenorhabditis</taxon>
    </lineage>
</organism>
<feature type="compositionally biased region" description="Basic and acidic residues" evidence="1">
    <location>
        <begin position="201"/>
        <end position="211"/>
    </location>
</feature>
<feature type="region of interest" description="Disordered" evidence="1">
    <location>
        <begin position="787"/>
        <end position="870"/>
    </location>
</feature>
<feature type="region of interest" description="Disordered" evidence="1">
    <location>
        <begin position="494"/>
        <end position="534"/>
    </location>
</feature>
<feature type="compositionally biased region" description="Basic and acidic residues" evidence="1">
    <location>
        <begin position="120"/>
        <end position="133"/>
    </location>
</feature>
<dbReference type="AlphaFoldDB" id="A0A1I7TR45"/>
<feature type="compositionally biased region" description="Basic and acidic residues" evidence="1">
    <location>
        <begin position="795"/>
        <end position="849"/>
    </location>
</feature>
<evidence type="ECO:0000256" key="1">
    <source>
        <dbReference type="SAM" id="MobiDB-lite"/>
    </source>
</evidence>
<feature type="compositionally biased region" description="Polar residues" evidence="1">
    <location>
        <begin position="218"/>
        <end position="236"/>
    </location>
</feature>
<feature type="compositionally biased region" description="Polar residues" evidence="1">
    <location>
        <begin position="273"/>
        <end position="308"/>
    </location>
</feature>
<reference evidence="3" key="1">
    <citation type="submission" date="2016-11" db="UniProtKB">
        <authorList>
            <consortium name="WormBaseParasite"/>
        </authorList>
    </citation>
    <scope>IDENTIFICATION</scope>
</reference>
<evidence type="ECO:0000313" key="2">
    <source>
        <dbReference type="Proteomes" id="UP000095282"/>
    </source>
</evidence>
<feature type="compositionally biased region" description="Basic and acidic residues" evidence="1">
    <location>
        <begin position="342"/>
        <end position="363"/>
    </location>
</feature>
<dbReference type="Proteomes" id="UP000095282">
    <property type="component" value="Unplaced"/>
</dbReference>
<name>A0A1I7TR45_9PELO</name>
<evidence type="ECO:0000313" key="3">
    <source>
        <dbReference type="WBParaSite" id="Csp11.Scaffold629.g10937.t1"/>
    </source>
</evidence>